<organism evidence="1 2">
    <name type="scientific">Dallia pectoralis</name>
    <name type="common">Alaska blackfish</name>
    <dbReference type="NCBI Taxonomy" id="75939"/>
    <lineage>
        <taxon>Eukaryota</taxon>
        <taxon>Metazoa</taxon>
        <taxon>Chordata</taxon>
        <taxon>Craniata</taxon>
        <taxon>Vertebrata</taxon>
        <taxon>Euteleostomi</taxon>
        <taxon>Actinopterygii</taxon>
        <taxon>Neopterygii</taxon>
        <taxon>Teleostei</taxon>
        <taxon>Protacanthopterygii</taxon>
        <taxon>Esociformes</taxon>
        <taxon>Umbridae</taxon>
        <taxon>Dallia</taxon>
    </lineage>
</organism>
<proteinExistence type="predicted"/>
<accession>A0ACC2FMF2</accession>
<sequence length="95" mass="11041">MKKPRRSETNFLPGLPEGKTTTSLEGERNQMQEEMQKRSPDWVTVEAAMLSTFSLRRKEIVEDEPLVVDIKSRWPALFTDRQVAQEFEAGVWTSR</sequence>
<keyword evidence="2" id="KW-1185">Reference proteome</keyword>
<comment type="caution">
    <text evidence="1">The sequence shown here is derived from an EMBL/GenBank/DDBJ whole genome shotgun (WGS) entry which is preliminary data.</text>
</comment>
<dbReference type="EMBL" id="CM055752">
    <property type="protein sequence ID" value="KAJ7992502.1"/>
    <property type="molecule type" value="Genomic_DNA"/>
</dbReference>
<evidence type="ECO:0000313" key="1">
    <source>
        <dbReference type="EMBL" id="KAJ7992502.1"/>
    </source>
</evidence>
<reference evidence="1" key="1">
    <citation type="submission" date="2021-05" db="EMBL/GenBank/DDBJ databases">
        <authorList>
            <person name="Pan Q."/>
            <person name="Jouanno E."/>
            <person name="Zahm M."/>
            <person name="Klopp C."/>
            <person name="Cabau C."/>
            <person name="Louis A."/>
            <person name="Berthelot C."/>
            <person name="Parey E."/>
            <person name="Roest Crollius H."/>
            <person name="Montfort J."/>
            <person name="Robinson-Rechavi M."/>
            <person name="Bouchez O."/>
            <person name="Lampietro C."/>
            <person name="Lopez Roques C."/>
            <person name="Donnadieu C."/>
            <person name="Postlethwait J."/>
            <person name="Bobe J."/>
            <person name="Dillon D."/>
            <person name="Chandos A."/>
            <person name="von Hippel F."/>
            <person name="Guiguen Y."/>
        </authorList>
    </citation>
    <scope>NUCLEOTIDE SEQUENCE</scope>
    <source>
        <strain evidence="1">YG-Jan2019</strain>
    </source>
</reference>
<evidence type="ECO:0000313" key="2">
    <source>
        <dbReference type="Proteomes" id="UP001157502"/>
    </source>
</evidence>
<gene>
    <name evidence="1" type="ORF">DPEC_G00279340</name>
</gene>
<protein>
    <submittedName>
        <fullName evidence="1">Uncharacterized protein</fullName>
    </submittedName>
</protein>
<dbReference type="Proteomes" id="UP001157502">
    <property type="component" value="Chromosome 25"/>
</dbReference>
<name>A0ACC2FMF2_DALPE</name>